<evidence type="ECO:0000256" key="1">
    <source>
        <dbReference type="SAM" id="MobiDB-lite"/>
    </source>
</evidence>
<dbReference type="OrthoDB" id="1809595at2759"/>
<accession>A0A834GT21</accession>
<feature type="compositionally biased region" description="Basic and acidic residues" evidence="1">
    <location>
        <begin position="94"/>
        <end position="103"/>
    </location>
</feature>
<dbReference type="AlphaFoldDB" id="A0A834GT21"/>
<sequence>MHGESNSFRTKQMKYGERTFLAYLLPQAPTIVGPNMHSGSSSWPLDELHSLQELSTLGFDKQAEALEDALGALLDALTMRRLLMGRLGRSRFEGRWSKKRSGEAIKGSSQVPRGPTSVRRWSAEANGAPASGYEVR</sequence>
<dbReference type="EMBL" id="WJXA01000006">
    <property type="protein sequence ID" value="KAF7141774.1"/>
    <property type="molecule type" value="Genomic_DNA"/>
</dbReference>
<reference evidence="2" key="1">
    <citation type="submission" date="2019-11" db="EMBL/GenBank/DDBJ databases">
        <authorList>
            <person name="Liu Y."/>
            <person name="Hou J."/>
            <person name="Li T.-Q."/>
            <person name="Guan C.-H."/>
            <person name="Wu X."/>
            <person name="Wu H.-Z."/>
            <person name="Ling F."/>
            <person name="Zhang R."/>
            <person name="Shi X.-G."/>
            <person name="Ren J.-P."/>
            <person name="Chen E.-F."/>
            <person name="Sun J.-M."/>
        </authorList>
    </citation>
    <scope>NUCLEOTIDE SEQUENCE</scope>
    <source>
        <strain evidence="2">Adult_tree_wgs_1</strain>
        <tissue evidence="2">Leaves</tissue>
    </source>
</reference>
<evidence type="ECO:0000313" key="2">
    <source>
        <dbReference type="EMBL" id="KAF7141774.1"/>
    </source>
</evidence>
<gene>
    <name evidence="2" type="ORF">RHSIM_Rhsim06G0143300</name>
</gene>
<proteinExistence type="predicted"/>
<keyword evidence="3" id="KW-1185">Reference proteome</keyword>
<comment type="caution">
    <text evidence="2">The sequence shown here is derived from an EMBL/GenBank/DDBJ whole genome shotgun (WGS) entry which is preliminary data.</text>
</comment>
<protein>
    <submittedName>
        <fullName evidence="2">Uncharacterized protein</fullName>
    </submittedName>
</protein>
<evidence type="ECO:0000313" key="3">
    <source>
        <dbReference type="Proteomes" id="UP000626092"/>
    </source>
</evidence>
<name>A0A834GT21_RHOSS</name>
<feature type="region of interest" description="Disordered" evidence="1">
    <location>
        <begin position="94"/>
        <end position="136"/>
    </location>
</feature>
<dbReference type="Proteomes" id="UP000626092">
    <property type="component" value="Unassembled WGS sequence"/>
</dbReference>
<organism evidence="2 3">
    <name type="scientific">Rhododendron simsii</name>
    <name type="common">Sims's rhododendron</name>
    <dbReference type="NCBI Taxonomy" id="118357"/>
    <lineage>
        <taxon>Eukaryota</taxon>
        <taxon>Viridiplantae</taxon>
        <taxon>Streptophyta</taxon>
        <taxon>Embryophyta</taxon>
        <taxon>Tracheophyta</taxon>
        <taxon>Spermatophyta</taxon>
        <taxon>Magnoliopsida</taxon>
        <taxon>eudicotyledons</taxon>
        <taxon>Gunneridae</taxon>
        <taxon>Pentapetalae</taxon>
        <taxon>asterids</taxon>
        <taxon>Ericales</taxon>
        <taxon>Ericaceae</taxon>
        <taxon>Ericoideae</taxon>
        <taxon>Rhodoreae</taxon>
        <taxon>Rhododendron</taxon>
    </lineage>
</organism>